<evidence type="ECO:0000256" key="1">
    <source>
        <dbReference type="SAM" id="MobiDB-lite"/>
    </source>
</evidence>
<reference evidence="2 3" key="1">
    <citation type="journal article" date="2018" name="Mol. Biol. Evol.">
        <title>Analysis of the draft genome of the red seaweed Gracilariopsis chorda provides insights into genome size evolution in Rhodophyta.</title>
        <authorList>
            <person name="Lee J."/>
            <person name="Yang E.C."/>
            <person name="Graf L."/>
            <person name="Yang J.H."/>
            <person name="Qiu H."/>
            <person name="Zel Zion U."/>
            <person name="Chan C.X."/>
            <person name="Stephens T.G."/>
            <person name="Weber A.P.M."/>
            <person name="Boo G.H."/>
            <person name="Boo S.M."/>
            <person name="Kim K.M."/>
            <person name="Shin Y."/>
            <person name="Jung M."/>
            <person name="Lee S.J."/>
            <person name="Yim H.S."/>
            <person name="Lee J.H."/>
            <person name="Bhattacharya D."/>
            <person name="Yoon H.S."/>
        </authorList>
    </citation>
    <scope>NUCLEOTIDE SEQUENCE [LARGE SCALE GENOMIC DNA]</scope>
    <source>
        <strain evidence="2 3">SKKU-2015</strain>
        <tissue evidence="2">Whole body</tissue>
    </source>
</reference>
<protein>
    <submittedName>
        <fullName evidence="2">Uncharacterized protein</fullName>
    </submittedName>
</protein>
<name>A0A2V3J4C0_9FLOR</name>
<dbReference type="EMBL" id="NBIV01000015">
    <property type="protein sequence ID" value="PXF48220.1"/>
    <property type="molecule type" value="Genomic_DNA"/>
</dbReference>
<sequence>MVWPHLPVAPGLVSRDPGTEGEFEEPTGDYYGDYYKKAAAFEASQQDAVLYKEDEATNAVVGWFAVGLTTEDTSANSDDAWEGDVDLEDSSLGGEEFVGGVEKNEFDDEFGRAGGGKKGSEYYVEYTAGLGVASR</sequence>
<comment type="caution">
    <text evidence="2">The sequence shown here is derived from an EMBL/GenBank/DDBJ whole genome shotgun (WGS) entry which is preliminary data.</text>
</comment>
<proteinExistence type="predicted"/>
<gene>
    <name evidence="2" type="ORF">BWQ96_01909</name>
</gene>
<evidence type="ECO:0000313" key="3">
    <source>
        <dbReference type="Proteomes" id="UP000247409"/>
    </source>
</evidence>
<dbReference type="AlphaFoldDB" id="A0A2V3J4C0"/>
<accession>A0A2V3J4C0</accession>
<dbReference type="OrthoDB" id="10565006at2759"/>
<dbReference type="Proteomes" id="UP000247409">
    <property type="component" value="Unassembled WGS sequence"/>
</dbReference>
<organism evidence="2 3">
    <name type="scientific">Gracilariopsis chorda</name>
    <dbReference type="NCBI Taxonomy" id="448386"/>
    <lineage>
        <taxon>Eukaryota</taxon>
        <taxon>Rhodophyta</taxon>
        <taxon>Florideophyceae</taxon>
        <taxon>Rhodymeniophycidae</taxon>
        <taxon>Gracilariales</taxon>
        <taxon>Gracilariaceae</taxon>
        <taxon>Gracilariopsis</taxon>
    </lineage>
</organism>
<keyword evidence="3" id="KW-1185">Reference proteome</keyword>
<evidence type="ECO:0000313" key="2">
    <source>
        <dbReference type="EMBL" id="PXF48220.1"/>
    </source>
</evidence>
<feature type="region of interest" description="Disordered" evidence="1">
    <location>
        <begin position="1"/>
        <end position="23"/>
    </location>
</feature>